<name>A0A1Y3ARR8_EURMA</name>
<evidence type="ECO:0000313" key="1">
    <source>
        <dbReference type="EMBL" id="OTF71162.1"/>
    </source>
</evidence>
<dbReference type="OrthoDB" id="443915at2759"/>
<comment type="caution">
    <text evidence="1">The sequence shown here is derived from an EMBL/GenBank/DDBJ whole genome shotgun (WGS) entry which is preliminary data.</text>
</comment>
<evidence type="ECO:0000313" key="2">
    <source>
        <dbReference type="Proteomes" id="UP000194236"/>
    </source>
</evidence>
<feature type="non-terminal residue" evidence="1">
    <location>
        <position position="1"/>
    </location>
</feature>
<dbReference type="AlphaFoldDB" id="A0A1Y3ARR8"/>
<dbReference type="EMBL" id="MUJZ01062313">
    <property type="protein sequence ID" value="OTF71162.1"/>
    <property type="molecule type" value="Genomic_DNA"/>
</dbReference>
<sequence>FFFKISFNQSISAGESVSIQFIDGNETVLRGPTTIKMISQHAYPPMPMPVQVPPGHMIQQIVDEHGTLKHIILSALTTAVSATGAANNCGTNAGTATSSSATNTASTFISNPVAAASHHQQQTPPQPHLFCCCCNQTCAASPATAGLPQPTAALVVGPNHQIIPQGPQPPVAVFPSTPLSHSPVTSMAGSVGAYGPPPPPLPAVA</sequence>
<organism evidence="1 2">
    <name type="scientific">Euroglyphus maynei</name>
    <name type="common">Mayne's house dust mite</name>
    <dbReference type="NCBI Taxonomy" id="6958"/>
    <lineage>
        <taxon>Eukaryota</taxon>
        <taxon>Metazoa</taxon>
        <taxon>Ecdysozoa</taxon>
        <taxon>Arthropoda</taxon>
        <taxon>Chelicerata</taxon>
        <taxon>Arachnida</taxon>
        <taxon>Acari</taxon>
        <taxon>Acariformes</taxon>
        <taxon>Sarcoptiformes</taxon>
        <taxon>Astigmata</taxon>
        <taxon>Psoroptidia</taxon>
        <taxon>Analgoidea</taxon>
        <taxon>Pyroglyphidae</taxon>
        <taxon>Pyroglyphinae</taxon>
        <taxon>Euroglyphus</taxon>
    </lineage>
</organism>
<reference evidence="1 2" key="1">
    <citation type="submission" date="2017-03" db="EMBL/GenBank/DDBJ databases">
        <title>Genome Survey of Euroglyphus maynei.</title>
        <authorList>
            <person name="Arlian L.G."/>
            <person name="Morgan M.S."/>
            <person name="Rider S.D."/>
        </authorList>
    </citation>
    <scope>NUCLEOTIDE SEQUENCE [LARGE SCALE GENOMIC DNA]</scope>
    <source>
        <strain evidence="1">Arlian Lab</strain>
        <tissue evidence="1">Whole body</tissue>
    </source>
</reference>
<protein>
    <submittedName>
        <fullName evidence="1">Uncharacterized protein</fullName>
    </submittedName>
</protein>
<keyword evidence="2" id="KW-1185">Reference proteome</keyword>
<accession>A0A1Y3ARR8</accession>
<gene>
    <name evidence="1" type="ORF">BLA29_004083</name>
</gene>
<feature type="non-terminal residue" evidence="1">
    <location>
        <position position="205"/>
    </location>
</feature>
<dbReference type="Proteomes" id="UP000194236">
    <property type="component" value="Unassembled WGS sequence"/>
</dbReference>
<proteinExistence type="predicted"/>